<organism evidence="8 9">
    <name type="scientific">Faecalicoccus pleomorphus</name>
    <dbReference type="NCBI Taxonomy" id="1323"/>
    <lineage>
        <taxon>Bacteria</taxon>
        <taxon>Bacillati</taxon>
        <taxon>Bacillota</taxon>
        <taxon>Erysipelotrichia</taxon>
        <taxon>Erysipelotrichales</taxon>
        <taxon>Erysipelotrichaceae</taxon>
        <taxon>Faecalicoccus</taxon>
    </lineage>
</organism>
<keyword evidence="9" id="KW-1185">Reference proteome</keyword>
<dbReference type="SUPFAM" id="SSF47928">
    <property type="entry name" value="N-terminal domain of the delta subunit of the F1F0-ATP synthase"/>
    <property type="match status" value="1"/>
</dbReference>
<evidence type="ECO:0000313" key="9">
    <source>
        <dbReference type="Proteomes" id="UP000255523"/>
    </source>
</evidence>
<dbReference type="GO" id="GO:0046933">
    <property type="term" value="F:proton-transporting ATP synthase activity, rotational mechanism"/>
    <property type="evidence" value="ECO:0007669"/>
    <property type="project" value="UniProtKB-UniRule"/>
</dbReference>
<proteinExistence type="inferred from homology"/>
<evidence type="ECO:0000256" key="5">
    <source>
        <dbReference type="ARBA" id="ARBA00023136"/>
    </source>
</evidence>
<dbReference type="InterPro" id="IPR026015">
    <property type="entry name" value="ATP_synth_OSCP/delta_N_sf"/>
</dbReference>
<evidence type="ECO:0000313" key="8">
    <source>
        <dbReference type="EMBL" id="SUO03919.1"/>
    </source>
</evidence>
<keyword evidence="2 7" id="KW-0813">Transport</keyword>
<dbReference type="HAMAP" id="MF_01416">
    <property type="entry name" value="ATP_synth_delta_bact"/>
    <property type="match status" value="1"/>
</dbReference>
<dbReference type="GeneID" id="77461780"/>
<protein>
    <recommendedName>
        <fullName evidence="7">ATP synthase subunit delta</fullName>
    </recommendedName>
    <alternativeName>
        <fullName evidence="7">ATP synthase F(1) sector subunit delta</fullName>
    </alternativeName>
    <alternativeName>
        <fullName evidence="7">F-type ATPase subunit delta</fullName>
        <shortName evidence="7">F-ATPase subunit delta</shortName>
    </alternativeName>
</protein>
<evidence type="ECO:0000256" key="6">
    <source>
        <dbReference type="ARBA" id="ARBA00023310"/>
    </source>
</evidence>
<gene>
    <name evidence="7 8" type="primary">atpH</name>
    <name evidence="8" type="ORF">NCTC11087_00803</name>
</gene>
<keyword evidence="7" id="KW-1003">Cell membrane</keyword>
<name>A0A380LJ97_9FIRM</name>
<dbReference type="EMBL" id="UHFX01000003">
    <property type="protein sequence ID" value="SUO03919.1"/>
    <property type="molecule type" value="Genomic_DNA"/>
</dbReference>
<reference evidence="8 9" key="1">
    <citation type="submission" date="2018-06" db="EMBL/GenBank/DDBJ databases">
        <authorList>
            <consortium name="Pathogen Informatics"/>
            <person name="Doyle S."/>
        </authorList>
    </citation>
    <scope>NUCLEOTIDE SEQUENCE [LARGE SCALE GENOMIC DNA]</scope>
    <source>
        <strain evidence="8 9">NCTC11087</strain>
    </source>
</reference>
<comment type="function">
    <text evidence="7">F(1)F(0) ATP synthase produces ATP from ADP in the presence of a proton or sodium gradient. F-type ATPases consist of two structural domains, F(1) containing the extramembraneous catalytic core and F(0) containing the membrane proton channel, linked together by a central stalk and a peripheral stalk. During catalysis, ATP synthesis in the catalytic domain of F(1) is coupled via a rotary mechanism of the central stalk subunits to proton translocation.</text>
</comment>
<dbReference type="OrthoDB" id="9802471at2"/>
<evidence type="ECO:0000256" key="1">
    <source>
        <dbReference type="ARBA" id="ARBA00004370"/>
    </source>
</evidence>
<comment type="similarity">
    <text evidence="7">Belongs to the ATPase delta chain family.</text>
</comment>
<dbReference type="GO" id="GO:0045259">
    <property type="term" value="C:proton-transporting ATP synthase complex"/>
    <property type="evidence" value="ECO:0007669"/>
    <property type="project" value="UniProtKB-KW"/>
</dbReference>
<dbReference type="RefSeq" id="WP_022789985.1">
    <property type="nucleotide sequence ID" value="NZ_JACJKL010000007.1"/>
</dbReference>
<dbReference type="GO" id="GO:0005886">
    <property type="term" value="C:plasma membrane"/>
    <property type="evidence" value="ECO:0007669"/>
    <property type="project" value="UniProtKB-SubCell"/>
</dbReference>
<dbReference type="AlphaFoldDB" id="A0A380LJ97"/>
<evidence type="ECO:0000256" key="4">
    <source>
        <dbReference type="ARBA" id="ARBA00023065"/>
    </source>
</evidence>
<dbReference type="PANTHER" id="PTHR11910">
    <property type="entry name" value="ATP SYNTHASE DELTA CHAIN"/>
    <property type="match status" value="1"/>
</dbReference>
<evidence type="ECO:0000256" key="7">
    <source>
        <dbReference type="HAMAP-Rule" id="MF_01416"/>
    </source>
</evidence>
<dbReference type="NCBIfam" id="TIGR01145">
    <property type="entry name" value="ATP_synt_delta"/>
    <property type="match status" value="1"/>
</dbReference>
<keyword evidence="4 7" id="KW-0406">Ion transport</keyword>
<comment type="function">
    <text evidence="7">This protein is part of the stalk that links CF(0) to CF(1). It either transmits conformational changes from CF(0) to CF(1) or is implicated in proton conduction.</text>
</comment>
<dbReference type="Proteomes" id="UP000255523">
    <property type="component" value="Unassembled WGS sequence"/>
</dbReference>
<sequence length="178" mass="20415">MVDYSTSFAAALLDVATEENCENTVYDQLQQLANIWEENSDLQKMMKHPELKKQVKLDMIHSVFQKKLHPVLLRFLEVCIAHDQAGNISQIVSVYEKKRRQANNIELVKVESATTLDQKQTDSLIHVLEERLQKKVELQVEVVPELIAGLRVQTENLVLDNSVLSRMNAIKEKLKHIG</sequence>
<keyword evidence="7" id="KW-0139">CF(1)</keyword>
<accession>A0A380LJ97</accession>
<dbReference type="PRINTS" id="PR00125">
    <property type="entry name" value="ATPASEDELTA"/>
</dbReference>
<dbReference type="Gene3D" id="1.10.520.20">
    <property type="entry name" value="N-terminal domain of the delta subunit of the F1F0-ATP synthase"/>
    <property type="match status" value="1"/>
</dbReference>
<keyword evidence="6 7" id="KW-0066">ATP synthesis</keyword>
<keyword evidence="3 7" id="KW-0375">Hydrogen ion transport</keyword>
<comment type="subcellular location">
    <subcellularLocation>
        <location evidence="7">Cell membrane</location>
        <topology evidence="7">Peripheral membrane protein</topology>
    </subcellularLocation>
    <subcellularLocation>
        <location evidence="1">Membrane</location>
    </subcellularLocation>
</comment>
<keyword evidence="5 7" id="KW-0472">Membrane</keyword>
<dbReference type="InterPro" id="IPR000711">
    <property type="entry name" value="ATPase_OSCP/dsu"/>
</dbReference>
<dbReference type="Pfam" id="PF00213">
    <property type="entry name" value="OSCP"/>
    <property type="match status" value="1"/>
</dbReference>
<evidence type="ECO:0000256" key="3">
    <source>
        <dbReference type="ARBA" id="ARBA00022781"/>
    </source>
</evidence>
<evidence type="ECO:0000256" key="2">
    <source>
        <dbReference type="ARBA" id="ARBA00022448"/>
    </source>
</evidence>